<protein>
    <submittedName>
        <fullName evidence="2">Putative secreted protein (Por secretion system target)</fullName>
    </submittedName>
</protein>
<dbReference type="InterPro" id="IPR026444">
    <property type="entry name" value="Secre_tail"/>
</dbReference>
<dbReference type="RefSeq" id="WP_144912940.1">
    <property type="nucleotide sequence ID" value="NZ_VLLI01000006.1"/>
</dbReference>
<dbReference type="NCBIfam" id="TIGR04183">
    <property type="entry name" value="Por_Secre_tail"/>
    <property type="match status" value="1"/>
</dbReference>
<dbReference type="Pfam" id="PF18962">
    <property type="entry name" value="Por_Secre_tail"/>
    <property type="match status" value="1"/>
</dbReference>
<proteinExistence type="predicted"/>
<organism evidence="2 3">
    <name type="scientific">Mucilaginibacter frigoritolerans</name>
    <dbReference type="NCBI Taxonomy" id="652788"/>
    <lineage>
        <taxon>Bacteria</taxon>
        <taxon>Pseudomonadati</taxon>
        <taxon>Bacteroidota</taxon>
        <taxon>Sphingobacteriia</taxon>
        <taxon>Sphingobacteriales</taxon>
        <taxon>Sphingobacteriaceae</taxon>
        <taxon>Mucilaginibacter</taxon>
    </lineage>
</organism>
<name>A0A562U2L9_9SPHI</name>
<dbReference type="OrthoDB" id="101122at2"/>
<reference evidence="2 3" key="1">
    <citation type="submission" date="2019-07" db="EMBL/GenBank/DDBJ databases">
        <title>Genomic Encyclopedia of Archaeal and Bacterial Type Strains, Phase II (KMG-II): from individual species to whole genera.</title>
        <authorList>
            <person name="Goeker M."/>
        </authorList>
    </citation>
    <scope>NUCLEOTIDE SEQUENCE [LARGE SCALE GENOMIC DNA]</scope>
    <source>
        <strain evidence="2 3">ATCC BAA-1854</strain>
    </source>
</reference>
<sequence length="1149" mass="120213">MKTFLLSYQPKLIKFALCGIILLISVVNVSTAATSNWTGALSSDWSNSGNWDSGGVPGTSSIVQIGVTVGFNNQPVINSSTGTTISSLIFGVNGLIVLGTTTTVTTLTVNSGFTLAVSGSITQNSSTVVISALSSNTFTTTIAGAGTITCSSLTVGNSTAFLVVSLLSTNLVKVVSTIANLSISGGLVVNSTTQGTTVIPLVVAIGFNNATFSLQGGTTSVGTTIKTVNTTQGLILTGNSVPNISIDMPTGSSLTPVLQLAGAHAIDATSVANSIDFYNNTGGTGTCTVNYNGASQEVYTTSLSTILNTSPQVYQYLSLTGTGAKTPDGSLLTVGADLTSLTPTIVAFNTNNPTVTVGGNWINSSTANQGSGNITVTGSVTNNSSGTLSLGSANLSIATNYTNNLGGVYTQSTGTTIFNGSSAQSLTDNSTTGTTFNLVNFTSGGTKTMSGTGSFAVSSTGILTMAASTVLQTGNILTLNSASTSTATVAAIPSSASITGTVNAQRYISGGSNAYRGYRFLSSPVYTATTGSGSSANYYYSLGYLPTYVPLTSTSGTLGGFTKAGNPSVYLYRDNVVFTNSSFNTGNFRSINAINYTPSYFIGVDFDGGFNLHVGTGIMLFYRGDNSNLSTKWITTTSAESNVFVSTGTLNQQAVNVVNWYTQTTTLQHDVVSGNPSNYTGFNLVGNPYASSIDWNTYSTTNNAAGIYAPNVGNSIYIYNEVSKVYAVYNGTTGTNGGSRTIPSGQGFFVKTTAAGATMTFNEAAKVNTQVAGPTQPTGPTLLLSKRMTNDDLNTNSLQDIRLEMAADSINKEETVICFKSDAQNGFVVNEDSQYLTGSGKVGLCSMSADSVPLAINNIPLPKPNQTIVRLEIGATTDGVYTLNRTEINNIPKLYRVWLMDAYMKDSLDIRNNATYTFNLYKADGNSYGANRFSVVIRQDPAMMVHLLSFTATKAKDGALVAWTTENEDSYTNFTVERSTDGGSTFNALGSLLSNGTGNYSFLDKTPLLTSDKYRVQVTDLNGGITYSPVMTLNYDVSNNAQASNNIMIYPNPVSSVMHLAINQNNGSSNISSLQLADLNSNINKTTNPTTYDIKIISLAGYVVKTETSSQPTWQDNVSALSPGTYVIRVVNNNDKSLVGKSTFIKLGN</sequence>
<feature type="domain" description="Secretion system C-terminal sorting" evidence="1">
    <location>
        <begin position="1049"/>
        <end position="1137"/>
    </location>
</feature>
<evidence type="ECO:0000259" key="1">
    <source>
        <dbReference type="Pfam" id="PF18962"/>
    </source>
</evidence>
<dbReference type="EMBL" id="VLLI01000006">
    <property type="protein sequence ID" value="TWJ00096.1"/>
    <property type="molecule type" value="Genomic_DNA"/>
</dbReference>
<gene>
    <name evidence="2" type="ORF">JN11_02511</name>
</gene>
<dbReference type="AlphaFoldDB" id="A0A562U2L9"/>
<keyword evidence="3" id="KW-1185">Reference proteome</keyword>
<comment type="caution">
    <text evidence="2">The sequence shown here is derived from an EMBL/GenBank/DDBJ whole genome shotgun (WGS) entry which is preliminary data.</text>
</comment>
<dbReference type="Proteomes" id="UP000317010">
    <property type="component" value="Unassembled WGS sequence"/>
</dbReference>
<evidence type="ECO:0000313" key="3">
    <source>
        <dbReference type="Proteomes" id="UP000317010"/>
    </source>
</evidence>
<accession>A0A562U2L9</accession>
<evidence type="ECO:0000313" key="2">
    <source>
        <dbReference type="EMBL" id="TWJ00096.1"/>
    </source>
</evidence>